<protein>
    <recommendedName>
        <fullName evidence="7">O-antigen ligase-related domain-containing protein</fullName>
    </recommendedName>
</protein>
<evidence type="ECO:0000256" key="6">
    <source>
        <dbReference type="SAM" id="Phobius"/>
    </source>
</evidence>
<feature type="transmembrane region" description="Helical" evidence="6">
    <location>
        <begin position="187"/>
        <end position="208"/>
    </location>
</feature>
<feature type="transmembrane region" description="Helical" evidence="6">
    <location>
        <begin position="380"/>
        <end position="403"/>
    </location>
</feature>
<dbReference type="AlphaFoldDB" id="A0A1L3MMH4"/>
<feature type="transmembrane region" description="Helical" evidence="6">
    <location>
        <begin position="440"/>
        <end position="458"/>
    </location>
</feature>
<dbReference type="KEGG" id="bwh:A9C19_01655"/>
<dbReference type="EMBL" id="CP016020">
    <property type="protein sequence ID" value="APH03560.1"/>
    <property type="molecule type" value="Genomic_DNA"/>
</dbReference>
<feature type="domain" description="O-antigen ligase-related" evidence="7">
    <location>
        <begin position="219"/>
        <end position="391"/>
    </location>
</feature>
<accession>A0A1L3MMH4</accession>
<evidence type="ECO:0000259" key="7">
    <source>
        <dbReference type="Pfam" id="PF04932"/>
    </source>
</evidence>
<reference evidence="8 9" key="1">
    <citation type="journal article" date="2016" name="Sci. Rep.">
        <title>Complete genome sequence and transcriptomic analysis of a novel marine strain Bacillus weihaiensis reveals the mechanism of brown algae degradation.</title>
        <authorList>
            <person name="Zhu Y."/>
            <person name="Chen P."/>
            <person name="Bao Y."/>
            <person name="Men Y."/>
            <person name="Zeng Y."/>
            <person name="Yang J."/>
            <person name="Sun J."/>
            <person name="Sun Y."/>
        </authorList>
    </citation>
    <scope>NUCLEOTIDE SEQUENCE [LARGE SCALE GENOMIC DNA]</scope>
    <source>
        <strain evidence="8 9">Alg07</strain>
    </source>
</reference>
<comment type="subcellular location">
    <subcellularLocation>
        <location evidence="1">Membrane</location>
        <topology evidence="1">Multi-pass membrane protein</topology>
    </subcellularLocation>
</comment>
<evidence type="ECO:0000256" key="5">
    <source>
        <dbReference type="SAM" id="MobiDB-lite"/>
    </source>
</evidence>
<feature type="transmembrane region" description="Helical" evidence="6">
    <location>
        <begin position="131"/>
        <end position="150"/>
    </location>
</feature>
<evidence type="ECO:0000256" key="2">
    <source>
        <dbReference type="ARBA" id="ARBA00022692"/>
    </source>
</evidence>
<dbReference type="PANTHER" id="PTHR37422:SF13">
    <property type="entry name" value="LIPOPOLYSACCHARIDE BIOSYNTHESIS PROTEIN PA4999-RELATED"/>
    <property type="match status" value="1"/>
</dbReference>
<gene>
    <name evidence="8" type="ORF">A9C19_01655</name>
</gene>
<keyword evidence="9" id="KW-1185">Reference proteome</keyword>
<evidence type="ECO:0000256" key="4">
    <source>
        <dbReference type="ARBA" id="ARBA00023136"/>
    </source>
</evidence>
<name>A0A1L3MMH4_9BACI</name>
<keyword evidence="4 6" id="KW-0472">Membrane</keyword>
<dbReference type="OrthoDB" id="2778692at2"/>
<evidence type="ECO:0000313" key="8">
    <source>
        <dbReference type="EMBL" id="APH03560.1"/>
    </source>
</evidence>
<keyword evidence="2 6" id="KW-0812">Transmembrane</keyword>
<dbReference type="STRING" id="1547283.A9C19_01655"/>
<dbReference type="InterPro" id="IPR007016">
    <property type="entry name" value="O-antigen_ligase-rel_domated"/>
</dbReference>
<feature type="transmembrane region" description="Helical" evidence="6">
    <location>
        <begin position="72"/>
        <end position="93"/>
    </location>
</feature>
<dbReference type="Proteomes" id="UP000181936">
    <property type="component" value="Chromosome"/>
</dbReference>
<dbReference type="InterPro" id="IPR051533">
    <property type="entry name" value="WaaL-like"/>
</dbReference>
<feature type="region of interest" description="Disordered" evidence="5">
    <location>
        <begin position="300"/>
        <end position="324"/>
    </location>
</feature>
<feature type="transmembrane region" description="Helical" evidence="6">
    <location>
        <begin position="415"/>
        <end position="434"/>
    </location>
</feature>
<proteinExistence type="predicted"/>
<dbReference type="PANTHER" id="PTHR37422">
    <property type="entry name" value="TEICHURONIC ACID BIOSYNTHESIS PROTEIN TUAE"/>
    <property type="match status" value="1"/>
</dbReference>
<evidence type="ECO:0000313" key="9">
    <source>
        <dbReference type="Proteomes" id="UP000181936"/>
    </source>
</evidence>
<evidence type="ECO:0000256" key="1">
    <source>
        <dbReference type="ARBA" id="ARBA00004141"/>
    </source>
</evidence>
<feature type="compositionally biased region" description="Acidic residues" evidence="5">
    <location>
        <begin position="300"/>
        <end position="317"/>
    </location>
</feature>
<dbReference type="RefSeq" id="WP_072578350.1">
    <property type="nucleotide sequence ID" value="NZ_CP016020.1"/>
</dbReference>
<keyword evidence="3 6" id="KW-1133">Transmembrane helix</keyword>
<organism evidence="8 9">
    <name type="scientific">Bacillus weihaiensis</name>
    <dbReference type="NCBI Taxonomy" id="1547283"/>
    <lineage>
        <taxon>Bacteria</taxon>
        <taxon>Bacillati</taxon>
        <taxon>Bacillota</taxon>
        <taxon>Bacilli</taxon>
        <taxon>Bacillales</taxon>
        <taxon>Bacillaceae</taxon>
        <taxon>Bacillus</taxon>
    </lineage>
</organism>
<feature type="transmembrane region" description="Helical" evidence="6">
    <location>
        <begin position="39"/>
        <end position="60"/>
    </location>
</feature>
<evidence type="ECO:0000256" key="3">
    <source>
        <dbReference type="ARBA" id="ARBA00022989"/>
    </source>
</evidence>
<feature type="transmembrane region" description="Helical" evidence="6">
    <location>
        <begin position="214"/>
        <end position="247"/>
    </location>
</feature>
<feature type="transmembrane region" description="Helical" evidence="6">
    <location>
        <begin position="259"/>
        <end position="280"/>
    </location>
</feature>
<sequence>MPNRLINKRYQIPLFIFILGLLMLKPAPGVLFGAISVKLIPLIILFISFIILTMFVKVNIKSLLTTVWKSDYIFLFLLLSILSLIISTISGIIQKPEYTSIADLIELYRYGFYISFYLIAKNVKIENISSFIKPFFIFIVIIELFGVLQFFNIFNINYHIGLLYTSSESLMKMIVNQHRITSTFQNPNMYGSFLIIAVAFILSYITFMVKRNKIWSYALLTLSLLSVFFTTSRTAVICTLGVIVYWILLQIITRQVRILTVITNGFLTIAIFAALALFLIPQIPYLDYAADQMITNFETDEEPDVEENNTGNEEEDITKETKNSNTDKIKKSVESVSSFKSRYYYWEQNLTIFKESPVFGLGPMKDGFVRFADNSYLYTLARYGIVGLLIMAGLYLYLFVRTFSQISRENTGKKVLGMTLNLTLVGYAVMGMVAEVWYNLQSITILFVIIGLLYNANLKGEEKQT</sequence>
<feature type="transmembrane region" description="Helical" evidence="6">
    <location>
        <begin position="12"/>
        <end position="33"/>
    </location>
</feature>
<dbReference type="GO" id="GO:0016020">
    <property type="term" value="C:membrane"/>
    <property type="evidence" value="ECO:0007669"/>
    <property type="project" value="UniProtKB-SubCell"/>
</dbReference>
<dbReference type="Pfam" id="PF04932">
    <property type="entry name" value="Wzy_C"/>
    <property type="match status" value="1"/>
</dbReference>